<dbReference type="InterPro" id="IPR028082">
    <property type="entry name" value="Peripla_BP_I"/>
</dbReference>
<dbReference type="GO" id="GO:0000976">
    <property type="term" value="F:transcription cis-regulatory region binding"/>
    <property type="evidence" value="ECO:0007669"/>
    <property type="project" value="TreeGrafter"/>
</dbReference>
<evidence type="ECO:0000256" key="2">
    <source>
        <dbReference type="ARBA" id="ARBA00023125"/>
    </source>
</evidence>
<feature type="domain" description="HTH lacI-type" evidence="5">
    <location>
        <begin position="23"/>
        <end position="77"/>
    </location>
</feature>
<keyword evidence="1" id="KW-0805">Transcription regulation</keyword>
<dbReference type="PROSITE" id="PS00356">
    <property type="entry name" value="HTH_LACI_1"/>
    <property type="match status" value="1"/>
</dbReference>
<name>A0A8J3Z3K9_9ACTN</name>
<dbReference type="GO" id="GO:0003700">
    <property type="term" value="F:DNA-binding transcription factor activity"/>
    <property type="evidence" value="ECO:0007669"/>
    <property type="project" value="TreeGrafter"/>
</dbReference>
<proteinExistence type="predicted"/>
<dbReference type="RefSeq" id="WP_203995971.1">
    <property type="nucleotide sequence ID" value="NZ_BOPG01000027.1"/>
</dbReference>
<keyword evidence="7" id="KW-1185">Reference proteome</keyword>
<dbReference type="Proteomes" id="UP000612585">
    <property type="component" value="Unassembled WGS sequence"/>
</dbReference>
<dbReference type="SUPFAM" id="SSF53822">
    <property type="entry name" value="Periplasmic binding protein-like I"/>
    <property type="match status" value="1"/>
</dbReference>
<keyword evidence="3" id="KW-0804">Transcription</keyword>
<reference evidence="6" key="1">
    <citation type="submission" date="2021-01" db="EMBL/GenBank/DDBJ databases">
        <title>Whole genome shotgun sequence of Virgisporangium aurantiacum NBRC 16421.</title>
        <authorList>
            <person name="Komaki H."/>
            <person name="Tamura T."/>
        </authorList>
    </citation>
    <scope>NUCLEOTIDE SEQUENCE</scope>
    <source>
        <strain evidence="6">NBRC 16421</strain>
    </source>
</reference>
<gene>
    <name evidence="6" type="ORF">Vau01_044900</name>
</gene>
<dbReference type="SMART" id="SM00354">
    <property type="entry name" value="HTH_LACI"/>
    <property type="match status" value="1"/>
</dbReference>
<dbReference type="EMBL" id="BOPG01000027">
    <property type="protein sequence ID" value="GIJ56974.1"/>
    <property type="molecule type" value="Genomic_DNA"/>
</dbReference>
<evidence type="ECO:0000256" key="3">
    <source>
        <dbReference type="ARBA" id="ARBA00023163"/>
    </source>
</evidence>
<dbReference type="Gene3D" id="3.40.50.2300">
    <property type="match status" value="2"/>
</dbReference>
<dbReference type="InterPro" id="IPR000843">
    <property type="entry name" value="HTH_LacI"/>
</dbReference>
<keyword evidence="2" id="KW-0238">DNA-binding</keyword>
<dbReference type="PROSITE" id="PS50932">
    <property type="entry name" value="HTH_LACI_2"/>
    <property type="match status" value="1"/>
</dbReference>
<dbReference type="Pfam" id="PF00356">
    <property type="entry name" value="LacI"/>
    <property type="match status" value="1"/>
</dbReference>
<evidence type="ECO:0000313" key="6">
    <source>
        <dbReference type="EMBL" id="GIJ56974.1"/>
    </source>
</evidence>
<dbReference type="CDD" id="cd01392">
    <property type="entry name" value="HTH_LacI"/>
    <property type="match status" value="1"/>
</dbReference>
<dbReference type="SUPFAM" id="SSF47413">
    <property type="entry name" value="lambda repressor-like DNA-binding domains"/>
    <property type="match status" value="1"/>
</dbReference>
<feature type="region of interest" description="Disordered" evidence="4">
    <location>
        <begin position="1"/>
        <end position="21"/>
    </location>
</feature>
<dbReference type="InterPro" id="IPR010982">
    <property type="entry name" value="Lambda_DNA-bd_dom_sf"/>
</dbReference>
<evidence type="ECO:0000259" key="5">
    <source>
        <dbReference type="PROSITE" id="PS50932"/>
    </source>
</evidence>
<dbReference type="AlphaFoldDB" id="A0A8J3Z3K9"/>
<evidence type="ECO:0000256" key="4">
    <source>
        <dbReference type="SAM" id="MobiDB-lite"/>
    </source>
</evidence>
<evidence type="ECO:0000256" key="1">
    <source>
        <dbReference type="ARBA" id="ARBA00023015"/>
    </source>
</evidence>
<dbReference type="InterPro" id="IPR046335">
    <property type="entry name" value="LacI/GalR-like_sensor"/>
</dbReference>
<dbReference type="Pfam" id="PF13377">
    <property type="entry name" value="Peripla_BP_3"/>
    <property type="match status" value="1"/>
</dbReference>
<dbReference type="PANTHER" id="PTHR30146:SF109">
    <property type="entry name" value="HTH-TYPE TRANSCRIPTIONAL REGULATOR GALS"/>
    <property type="match status" value="1"/>
</dbReference>
<accession>A0A8J3Z3K9</accession>
<dbReference type="PRINTS" id="PR00036">
    <property type="entry name" value="HTHLACI"/>
</dbReference>
<dbReference type="PANTHER" id="PTHR30146">
    <property type="entry name" value="LACI-RELATED TRANSCRIPTIONAL REPRESSOR"/>
    <property type="match status" value="1"/>
</dbReference>
<sequence>MTPGPPGRRAGEPTDGPGPRGRATLRDVALLAGVSPKTVSRVVNGEAGVSPDKVTAVQKAVAMLGYRPNFTASSLRRTNGRTAAIAAVLENVANPFSSALHRALEDVARDRNVVIFTGSVDEDPERERALINAFTTRQADALVIMPASDNQRYLAKDIDAATPVVFVDRPPVGIDADAVLVDNASGAATAVHHLVARGHRDIAYLGDLCSIATARQRFQGFKEALSDHGIRPTPDHLVHDLHTEDDAEQAVRRLLTGDAPPTALFTSQNLVTIGAVRALRGLGHEHRVALVGFDDFPLADLLQPPVTVVAQDPSAMGTLAASLIFRRLDGEDWQPTTHFVPTRLIQRGSGEIPGPHA</sequence>
<protein>
    <submittedName>
        <fullName evidence="6">LacI family transcriptional regulator</fullName>
    </submittedName>
</protein>
<comment type="caution">
    <text evidence="6">The sequence shown here is derived from an EMBL/GenBank/DDBJ whole genome shotgun (WGS) entry which is preliminary data.</text>
</comment>
<dbReference type="Gene3D" id="1.10.260.40">
    <property type="entry name" value="lambda repressor-like DNA-binding domains"/>
    <property type="match status" value="1"/>
</dbReference>
<organism evidence="6 7">
    <name type="scientific">Virgisporangium aurantiacum</name>
    <dbReference type="NCBI Taxonomy" id="175570"/>
    <lineage>
        <taxon>Bacteria</taxon>
        <taxon>Bacillati</taxon>
        <taxon>Actinomycetota</taxon>
        <taxon>Actinomycetes</taxon>
        <taxon>Micromonosporales</taxon>
        <taxon>Micromonosporaceae</taxon>
        <taxon>Virgisporangium</taxon>
    </lineage>
</organism>
<dbReference type="CDD" id="cd06267">
    <property type="entry name" value="PBP1_LacI_sugar_binding-like"/>
    <property type="match status" value="1"/>
</dbReference>
<evidence type="ECO:0000313" key="7">
    <source>
        <dbReference type="Proteomes" id="UP000612585"/>
    </source>
</evidence>